<accession>A0ABR1FKN4</accession>
<dbReference type="Gene3D" id="1.20.900.10">
    <property type="entry name" value="Dbl homology (DH) domain"/>
    <property type="match status" value="1"/>
</dbReference>
<dbReference type="InterPro" id="IPR011993">
    <property type="entry name" value="PH-like_dom_sf"/>
</dbReference>
<dbReference type="InterPro" id="IPR000219">
    <property type="entry name" value="DH_dom"/>
</dbReference>
<dbReference type="InterPro" id="IPR013083">
    <property type="entry name" value="Znf_RING/FYVE/PHD"/>
</dbReference>
<keyword evidence="11" id="KW-1185">Reference proteome</keyword>
<keyword evidence="6" id="KW-0206">Cytoskeleton</keyword>
<evidence type="ECO:0000259" key="9">
    <source>
        <dbReference type="PROSITE" id="PS50010"/>
    </source>
</evidence>
<dbReference type="PROSITE" id="PS50010">
    <property type="entry name" value="DH_2"/>
    <property type="match status" value="1"/>
</dbReference>
<protein>
    <submittedName>
        <fullName evidence="10">Rho guanyl-nucleotide exchange factor</fullName>
    </submittedName>
</protein>
<feature type="domain" description="DH" evidence="9">
    <location>
        <begin position="71"/>
        <end position="248"/>
    </location>
</feature>
<dbReference type="InterPro" id="IPR035899">
    <property type="entry name" value="DBL_dom_sf"/>
</dbReference>
<evidence type="ECO:0000256" key="3">
    <source>
        <dbReference type="ARBA" id="ARBA00022723"/>
    </source>
</evidence>
<evidence type="ECO:0000256" key="4">
    <source>
        <dbReference type="ARBA" id="ARBA00022771"/>
    </source>
</evidence>
<feature type="domain" description="PH" evidence="8">
    <location>
        <begin position="280"/>
        <end position="381"/>
    </location>
</feature>
<dbReference type="Proteomes" id="UP001363151">
    <property type="component" value="Unassembled WGS sequence"/>
</dbReference>
<name>A0ABR1FKN4_AURAN</name>
<dbReference type="PANTHER" id="PTHR12673">
    <property type="entry name" value="FACIOGENITAL DYSPLASIA PROTEIN"/>
    <property type="match status" value="1"/>
</dbReference>
<dbReference type="CDD" id="cd00160">
    <property type="entry name" value="RhoGEF"/>
    <property type="match status" value="1"/>
</dbReference>
<dbReference type="SMART" id="SM00325">
    <property type="entry name" value="RhoGEF"/>
    <property type="match status" value="1"/>
</dbReference>
<proteinExistence type="predicted"/>
<dbReference type="PROSITE" id="PS50003">
    <property type="entry name" value="PH_DOMAIN"/>
    <property type="match status" value="2"/>
</dbReference>
<dbReference type="Pfam" id="PF00621">
    <property type="entry name" value="RhoGEF"/>
    <property type="match status" value="1"/>
</dbReference>
<dbReference type="Gene3D" id="3.30.40.10">
    <property type="entry name" value="Zinc/RING finger domain, C3HC4 (zinc finger)"/>
    <property type="match status" value="1"/>
</dbReference>
<keyword evidence="6" id="KW-0963">Cytoplasm</keyword>
<keyword evidence="3" id="KW-0479">Metal-binding</keyword>
<evidence type="ECO:0000256" key="6">
    <source>
        <dbReference type="ARBA" id="ARBA00023212"/>
    </source>
</evidence>
<dbReference type="EMBL" id="JBBJCI010000367">
    <property type="protein sequence ID" value="KAK7232602.1"/>
    <property type="molecule type" value="Genomic_DNA"/>
</dbReference>
<feature type="region of interest" description="Disordered" evidence="7">
    <location>
        <begin position="635"/>
        <end position="656"/>
    </location>
</feature>
<evidence type="ECO:0000256" key="7">
    <source>
        <dbReference type="SAM" id="MobiDB-lite"/>
    </source>
</evidence>
<evidence type="ECO:0000313" key="11">
    <source>
        <dbReference type="Proteomes" id="UP001363151"/>
    </source>
</evidence>
<evidence type="ECO:0000256" key="1">
    <source>
        <dbReference type="ARBA" id="ARBA00004245"/>
    </source>
</evidence>
<sequence>MAALWLEGAPAALDEMAGDPSFVNSAAFCDLSRRIRAMERRASAGATPRDGEAPPILDAAKRAKLMENKTRLLGEIVSEYHHPLADSVFAEGGAIIPMEKVYRIFSNLEDILLVNRELLAQLRDRVEGDDASARDRVGDIFLNMSFALKIYSKYIGDYDTARQTLAEVEANPRFAAFVEGVEERTRESLKNQKLGSLMIMPVQRIPRYELLLRELVKVKRKLGEDEWMDELESCMDAVKEVAEQNNEQIRITESKAKLYDVQKKFSPKLCLVGPNEPTRLLVKDGDAKKVHGRGGAQVPCRLILLSDDLLYATESKSRTGALELHRKIRLADGATSFEDQADKDGLKNAIVVLNSDKSMIILCDTPAEKAQWLSALRATREKARAKLGAAADDGVAMTLWEQDTPQCCVTKAKFTALNRRHHCRVNGECVSSDASKARFDLTALGDRFGKSERVCDWCCRDFQLCDGDWTAVVKRGKFLRESVGKIADGAAALAIAGKNLEREPGQAVFASWLWKKGGAGAADGKGRAGFFGRRNWKKRWCELRKTKDGADYELLYFEDPGETTDDACKGRVSLGGAKVQVLDSTLLTFVLTAGTRDYPIRTLDHESAKDVGPTDRGYFQIWIALLEACVARAAVPEKKKPKPPPPPPKRKEEKAPVDPALLRAEWYWQHNDGSQMGPSTFDELKAAVVAGDLLGTCHIYAEEITSDWAMLDDAPRVKAALGA</sequence>
<dbReference type="SUPFAM" id="SSF50729">
    <property type="entry name" value="PH domain-like"/>
    <property type="match status" value="2"/>
</dbReference>
<evidence type="ECO:0000256" key="5">
    <source>
        <dbReference type="ARBA" id="ARBA00022833"/>
    </source>
</evidence>
<dbReference type="InterPro" id="IPR051092">
    <property type="entry name" value="FYVE_RhoGEF_PH"/>
</dbReference>
<dbReference type="InterPro" id="IPR001849">
    <property type="entry name" value="PH_domain"/>
</dbReference>
<evidence type="ECO:0000259" key="8">
    <source>
        <dbReference type="PROSITE" id="PS50003"/>
    </source>
</evidence>
<keyword evidence="4" id="KW-0863">Zinc-finger</keyword>
<evidence type="ECO:0000313" key="10">
    <source>
        <dbReference type="EMBL" id="KAK7232602.1"/>
    </source>
</evidence>
<dbReference type="Pfam" id="PF01363">
    <property type="entry name" value="FYVE"/>
    <property type="match status" value="1"/>
</dbReference>
<keyword evidence="5" id="KW-0862">Zinc</keyword>
<dbReference type="SMART" id="SM00233">
    <property type="entry name" value="PH"/>
    <property type="match status" value="2"/>
</dbReference>
<organism evidence="10 11">
    <name type="scientific">Aureococcus anophagefferens</name>
    <name type="common">Harmful bloom alga</name>
    <dbReference type="NCBI Taxonomy" id="44056"/>
    <lineage>
        <taxon>Eukaryota</taxon>
        <taxon>Sar</taxon>
        <taxon>Stramenopiles</taxon>
        <taxon>Ochrophyta</taxon>
        <taxon>Pelagophyceae</taxon>
        <taxon>Pelagomonadales</taxon>
        <taxon>Pelagomonadaceae</taxon>
        <taxon>Aureococcus</taxon>
    </lineage>
</organism>
<comment type="caution">
    <text evidence="10">The sequence shown here is derived from an EMBL/GenBank/DDBJ whole genome shotgun (WGS) entry which is preliminary data.</text>
</comment>
<reference evidence="10 11" key="1">
    <citation type="submission" date="2024-03" db="EMBL/GenBank/DDBJ databases">
        <title>Aureococcus anophagefferens CCMP1851 and Kratosvirus quantuckense: Draft genome of a second virus-susceptible host strain in the model system.</title>
        <authorList>
            <person name="Chase E."/>
            <person name="Truchon A.R."/>
            <person name="Schepens W."/>
            <person name="Wilhelm S.W."/>
        </authorList>
    </citation>
    <scope>NUCLEOTIDE SEQUENCE [LARGE SCALE GENOMIC DNA]</scope>
    <source>
        <strain evidence="10 11">CCMP1851</strain>
    </source>
</reference>
<dbReference type="InterPro" id="IPR000306">
    <property type="entry name" value="Znf_FYVE"/>
</dbReference>
<keyword evidence="2" id="KW-0344">Guanine-nucleotide releasing factor</keyword>
<feature type="domain" description="PH" evidence="8">
    <location>
        <begin position="506"/>
        <end position="631"/>
    </location>
</feature>
<dbReference type="PANTHER" id="PTHR12673:SF159">
    <property type="entry name" value="LD03170P"/>
    <property type="match status" value="1"/>
</dbReference>
<dbReference type="SUPFAM" id="SSF48065">
    <property type="entry name" value="DBL homology domain (DH-domain)"/>
    <property type="match status" value="1"/>
</dbReference>
<dbReference type="Gene3D" id="2.30.29.30">
    <property type="entry name" value="Pleckstrin-homology domain (PH domain)/Phosphotyrosine-binding domain (PTB)"/>
    <property type="match status" value="2"/>
</dbReference>
<evidence type="ECO:0000256" key="2">
    <source>
        <dbReference type="ARBA" id="ARBA00022658"/>
    </source>
</evidence>
<comment type="subcellular location">
    <subcellularLocation>
        <location evidence="1">Cytoplasm</location>
        <location evidence="1">Cytoskeleton</location>
    </subcellularLocation>
</comment>
<gene>
    <name evidence="10" type="ORF">SO694_00035159</name>
</gene>